<dbReference type="PANTHER" id="PTHR43762">
    <property type="entry name" value="L-GULONOLACTONE OXIDASE"/>
    <property type="match status" value="1"/>
</dbReference>
<evidence type="ECO:0000256" key="3">
    <source>
        <dbReference type="ARBA" id="ARBA00005466"/>
    </source>
</evidence>
<dbReference type="InterPro" id="IPR030654">
    <property type="entry name" value="Sugar_lactone_oxidase"/>
</dbReference>
<keyword evidence="13" id="KW-1185">Reference proteome</keyword>
<protein>
    <recommendedName>
        <fullName evidence="5 10">D-arabinono-1,4-lactone oxidase</fullName>
        <shortName evidence="10">ALO</shortName>
        <ecNumber evidence="4 10">1.1.3.37</ecNumber>
    </recommendedName>
    <alternativeName>
        <fullName evidence="9 10">L-galactono-gamma-lactone oxidase</fullName>
    </alternativeName>
</protein>
<dbReference type="InterPro" id="IPR016169">
    <property type="entry name" value="FAD-bd_PCMH_sub2"/>
</dbReference>
<dbReference type="InterPro" id="IPR006094">
    <property type="entry name" value="Oxid_FAD_bind_N"/>
</dbReference>
<dbReference type="OrthoDB" id="610608at2759"/>
<dbReference type="InParanoid" id="H2B2G4"/>
<evidence type="ECO:0000256" key="6">
    <source>
        <dbReference type="ARBA" id="ARBA00022630"/>
    </source>
</evidence>
<dbReference type="GO" id="GO:0034599">
    <property type="term" value="P:cellular response to oxidative stress"/>
    <property type="evidence" value="ECO:0007669"/>
    <property type="project" value="EnsemblFungi"/>
</dbReference>
<keyword evidence="7 10" id="KW-0274">FAD</keyword>
<dbReference type="InterPro" id="IPR036318">
    <property type="entry name" value="FAD-bd_PCMH-like_sf"/>
</dbReference>
<dbReference type="GO" id="GO:0031489">
    <property type="term" value="F:myosin V binding"/>
    <property type="evidence" value="ECO:0007669"/>
    <property type="project" value="EnsemblFungi"/>
</dbReference>
<name>H2B2G4_KAZAF</name>
<dbReference type="GeneID" id="13887021"/>
<dbReference type="Gene3D" id="3.30.43.10">
    <property type="entry name" value="Uridine Diphospho-n-acetylenolpyruvylglucosamine Reductase, domain 2"/>
    <property type="match status" value="1"/>
</dbReference>
<dbReference type="InterPro" id="IPR016166">
    <property type="entry name" value="FAD-bd_PCMH"/>
</dbReference>
<dbReference type="Gene3D" id="3.30.70.2520">
    <property type="match status" value="1"/>
</dbReference>
<organism evidence="12 13">
    <name type="scientific">Kazachstania africana (strain ATCC 22294 / BCRC 22015 / CBS 2517 / CECT 1963 / NBRC 1671 / NRRL Y-8276)</name>
    <name type="common">Yeast</name>
    <name type="synonym">Kluyveromyces africanus</name>
    <dbReference type="NCBI Taxonomy" id="1071382"/>
    <lineage>
        <taxon>Eukaryota</taxon>
        <taxon>Fungi</taxon>
        <taxon>Dikarya</taxon>
        <taxon>Ascomycota</taxon>
        <taxon>Saccharomycotina</taxon>
        <taxon>Saccharomycetes</taxon>
        <taxon>Saccharomycetales</taxon>
        <taxon>Saccharomycetaceae</taxon>
        <taxon>Kazachstania</taxon>
    </lineage>
</organism>
<dbReference type="GO" id="GO:0070485">
    <property type="term" value="P:dehydro-D-arabinono-1,4-lactone biosynthetic process"/>
    <property type="evidence" value="ECO:0007669"/>
    <property type="project" value="EnsemblFungi"/>
</dbReference>
<keyword evidence="10" id="KW-0496">Mitochondrion</keyword>
<dbReference type="Pfam" id="PF01565">
    <property type="entry name" value="FAD_binding_4"/>
    <property type="match status" value="1"/>
</dbReference>
<dbReference type="InterPro" id="IPR007173">
    <property type="entry name" value="ALO_C"/>
</dbReference>
<dbReference type="Pfam" id="PF04030">
    <property type="entry name" value="ALO"/>
    <property type="match status" value="1"/>
</dbReference>
<dbReference type="AlphaFoldDB" id="H2B2G4"/>
<keyword evidence="6 10" id="KW-0285">Flavoprotein</keyword>
<dbReference type="EMBL" id="HE650832">
    <property type="protein sequence ID" value="CCF60814.1"/>
    <property type="molecule type" value="Genomic_DNA"/>
</dbReference>
<dbReference type="Gene3D" id="3.30.465.10">
    <property type="match status" value="1"/>
</dbReference>
<dbReference type="FunCoup" id="H2B2G4">
    <property type="interactions" value="102"/>
</dbReference>
<dbReference type="PIRSF" id="PIRSF000136">
    <property type="entry name" value="LGO_GLO"/>
    <property type="match status" value="1"/>
</dbReference>
<evidence type="ECO:0000256" key="5">
    <source>
        <dbReference type="ARBA" id="ARBA00016426"/>
    </source>
</evidence>
<dbReference type="GO" id="GO:0000001">
    <property type="term" value="P:mitochondrion inheritance"/>
    <property type="evidence" value="ECO:0007669"/>
    <property type="project" value="EnsemblFungi"/>
</dbReference>
<keyword evidence="8 10" id="KW-0560">Oxidoreductase</keyword>
<evidence type="ECO:0000256" key="10">
    <source>
        <dbReference type="RuleBase" id="RU367158"/>
    </source>
</evidence>
<sequence>MSSQDMSCPTSTNFVLTNWAKIYHTNPELYFQPRNVDELRGIVRKANESGKTITVVGGANSPNDICKTEEWLISLDKMKKVNNFEMSKDKTYADVTVEAGITLEELNDYCFKKYDYVLQNLASIACQSVAGAISTGTHGSSPYHGLLSSQIVNLTIVNGEGKVLFLDSKNNADVFRASLLSLGKIGIIYNATVRVVPSFNIKSTKEIISFDYLIEKWDTLWTSAEFVRVWWYPYTRKCVLWRGTKTEEHIKERPKGFLGNKFGRLAYESLLWISCALYRPFTPILERFIFRILYGNVGGIGEGSVEVLPSFEGLTMDCLFAQYVDEWAAKLNDGPGLLRSLDNSISKAAKDREFYVHVPMEIRCSNTLLPKKQQNISGRSATSPGPIYGNLISPYLDISFHETAYVPPSEVTNSQLNLFINATIYRPFSYNTPIFNWFRSFENAMSHIGGRPHWAKNFLGPTNLAVQDAPNKEVANKYTRVSFMRGRFQDWYGKDLIQFDEIRRKQDPKNVLLRKNDWAVQNGILEG</sequence>
<dbReference type="NCBIfam" id="TIGR01678">
    <property type="entry name" value="FAD_lactone_ox"/>
    <property type="match status" value="1"/>
</dbReference>
<feature type="domain" description="FAD-binding PCMH-type" evidence="11">
    <location>
        <begin position="23"/>
        <end position="198"/>
    </location>
</feature>
<comment type="cofactor">
    <cofactor evidence="1 10">
        <name>FAD</name>
        <dbReference type="ChEBI" id="CHEBI:57692"/>
    </cofactor>
</comment>
<dbReference type="EC" id="1.1.3.37" evidence="4 10"/>
<evidence type="ECO:0000313" key="12">
    <source>
        <dbReference type="EMBL" id="CCF60814.1"/>
    </source>
</evidence>
<evidence type="ECO:0000256" key="2">
    <source>
        <dbReference type="ARBA" id="ARBA00005083"/>
    </source>
</evidence>
<evidence type="ECO:0000313" key="13">
    <source>
        <dbReference type="Proteomes" id="UP000005220"/>
    </source>
</evidence>
<comment type="similarity">
    <text evidence="3 10">Belongs to the oxygen-dependent FAD-linked oxidoreductase family.</text>
</comment>
<dbReference type="GO" id="GO:0071949">
    <property type="term" value="F:FAD binding"/>
    <property type="evidence" value="ECO:0007669"/>
    <property type="project" value="UniProtKB-UniRule"/>
</dbReference>
<dbReference type="KEGG" id="kaf:KAFR_0L02030"/>
<dbReference type="HOGENOM" id="CLU_003896_4_1_1"/>
<dbReference type="UniPathway" id="UPA00771">
    <property type="reaction ID" value="UER00766"/>
</dbReference>
<proteinExistence type="inferred from homology"/>
<dbReference type="GO" id="GO:0003885">
    <property type="term" value="F:D-arabinono-1,4-lactone oxidase activity"/>
    <property type="evidence" value="ECO:0007669"/>
    <property type="project" value="UniProtKB-UniRule"/>
</dbReference>
<comment type="subcellular location">
    <subcellularLocation>
        <location evidence="10">Mitochondrion membrane</location>
    </subcellularLocation>
</comment>
<dbReference type="InterPro" id="IPR016167">
    <property type="entry name" value="FAD-bd_PCMH_sub1"/>
</dbReference>
<comment type="catalytic activity">
    <reaction evidence="10">
        <text>D-arabinono-1,4-lactone + O2 = dehydro-D-arabinono-1,4-lactone + H2O2 + H(+)</text>
        <dbReference type="Rhea" id="RHEA:23756"/>
        <dbReference type="ChEBI" id="CHEBI:15378"/>
        <dbReference type="ChEBI" id="CHEBI:15379"/>
        <dbReference type="ChEBI" id="CHEBI:16240"/>
        <dbReference type="ChEBI" id="CHEBI:16292"/>
        <dbReference type="ChEBI" id="CHEBI:58277"/>
        <dbReference type="EC" id="1.1.3.37"/>
    </reaction>
</comment>
<evidence type="ECO:0000259" key="11">
    <source>
        <dbReference type="PROSITE" id="PS51387"/>
    </source>
</evidence>
<dbReference type="GO" id="GO:0032473">
    <property type="term" value="C:cytoplasmic side of mitochondrial outer membrane"/>
    <property type="evidence" value="ECO:0007669"/>
    <property type="project" value="EnsemblFungi"/>
</dbReference>
<dbReference type="STRING" id="1071382.H2B2G4"/>
<evidence type="ECO:0000256" key="1">
    <source>
        <dbReference type="ARBA" id="ARBA00001974"/>
    </source>
</evidence>
<evidence type="ECO:0000256" key="4">
    <source>
        <dbReference type="ARBA" id="ARBA00013136"/>
    </source>
</evidence>
<reference evidence="12 13" key="1">
    <citation type="journal article" date="2011" name="Proc. Natl. Acad. Sci. U.S.A.">
        <title>Evolutionary erosion of yeast sex chromosomes by mating-type switching accidents.</title>
        <authorList>
            <person name="Gordon J.L."/>
            <person name="Armisen D."/>
            <person name="Proux-Wera E."/>
            <person name="Oheigeartaigh S.S."/>
            <person name="Byrne K.P."/>
            <person name="Wolfe K.H."/>
        </authorList>
    </citation>
    <scope>NUCLEOTIDE SEQUENCE [LARGE SCALE GENOMIC DNA]</scope>
    <source>
        <strain evidence="13">ATCC 22294 / BCRC 22015 / CBS 2517 / CECT 1963 / NBRC 1671 / NRRL Y-8276</strain>
    </source>
</reference>
<dbReference type="RefSeq" id="XP_003959949.1">
    <property type="nucleotide sequence ID" value="XM_003959900.1"/>
</dbReference>
<evidence type="ECO:0000256" key="8">
    <source>
        <dbReference type="ARBA" id="ARBA00023002"/>
    </source>
</evidence>
<dbReference type="Proteomes" id="UP000005220">
    <property type="component" value="Chromosome 12"/>
</dbReference>
<dbReference type="PANTHER" id="PTHR43762:SF1">
    <property type="entry name" value="D-ARABINONO-1,4-LACTONE OXIDASE"/>
    <property type="match status" value="1"/>
</dbReference>
<accession>H2B2G4</accession>
<comment type="pathway">
    <text evidence="2 10">Cofactor biosynthesis; D-erythroascorbate biosynthesis; dehydro-D-arabinono-1,4-lactone from D-arabinose: step 2/2.</text>
</comment>
<gene>
    <name evidence="12" type="primary">KAFR0L02030</name>
    <name evidence="12" type="ORF">KAFR_0L02030</name>
</gene>
<evidence type="ECO:0000256" key="7">
    <source>
        <dbReference type="ARBA" id="ARBA00022827"/>
    </source>
</evidence>
<dbReference type="SUPFAM" id="SSF56176">
    <property type="entry name" value="FAD-binding/transporter-associated domain-like"/>
    <property type="match status" value="1"/>
</dbReference>
<evidence type="ECO:0000256" key="9">
    <source>
        <dbReference type="ARBA" id="ARBA00033418"/>
    </source>
</evidence>
<dbReference type="InterPro" id="IPR010031">
    <property type="entry name" value="FAD_lactone_oxidase-like"/>
</dbReference>
<dbReference type="eggNOG" id="KOG4730">
    <property type="taxonomic scope" value="Eukaryota"/>
</dbReference>
<dbReference type="PROSITE" id="PS51387">
    <property type="entry name" value="FAD_PCMH"/>
    <property type="match status" value="1"/>
</dbReference>